<sequence>MEFVLLVTLLLTAIIAYLYAGTKKNGNVKPAPKITQKPKTGNRASAAISSDPRDWLLMVSSPSGEPYMSAVC</sequence>
<evidence type="ECO:0000256" key="2">
    <source>
        <dbReference type="SAM" id="SignalP"/>
    </source>
</evidence>
<feature type="signal peptide" evidence="2">
    <location>
        <begin position="1"/>
        <end position="20"/>
    </location>
</feature>
<feature type="chain" id="PRO_5042972715" evidence="2">
    <location>
        <begin position="21"/>
        <end position="72"/>
    </location>
</feature>
<evidence type="ECO:0000256" key="1">
    <source>
        <dbReference type="SAM" id="MobiDB-lite"/>
    </source>
</evidence>
<dbReference type="Proteomes" id="UP001367676">
    <property type="component" value="Unassembled WGS sequence"/>
</dbReference>
<proteinExistence type="predicted"/>
<protein>
    <submittedName>
        <fullName evidence="3">Uncharacterized protein</fullName>
    </submittedName>
</protein>
<accession>A0AAN9TJX1</accession>
<keyword evidence="2" id="KW-0732">Signal</keyword>
<dbReference type="EMBL" id="JBBCAQ010000020">
    <property type="protein sequence ID" value="KAK7592967.1"/>
    <property type="molecule type" value="Genomic_DNA"/>
</dbReference>
<comment type="caution">
    <text evidence="3">The sequence shown here is derived from an EMBL/GenBank/DDBJ whole genome shotgun (WGS) entry which is preliminary data.</text>
</comment>
<dbReference type="AlphaFoldDB" id="A0AAN9TJX1"/>
<evidence type="ECO:0000313" key="3">
    <source>
        <dbReference type="EMBL" id="KAK7592967.1"/>
    </source>
</evidence>
<name>A0AAN9TJX1_9HEMI</name>
<evidence type="ECO:0000313" key="4">
    <source>
        <dbReference type="Proteomes" id="UP001367676"/>
    </source>
</evidence>
<reference evidence="3 4" key="1">
    <citation type="submission" date="2024-03" db="EMBL/GenBank/DDBJ databases">
        <title>Adaptation during the transition from Ophiocordyceps entomopathogen to insect associate is accompanied by gene loss and intensified selection.</title>
        <authorList>
            <person name="Ward C.M."/>
            <person name="Onetto C.A."/>
            <person name="Borneman A.R."/>
        </authorList>
    </citation>
    <scope>NUCLEOTIDE SEQUENCE [LARGE SCALE GENOMIC DNA]</scope>
    <source>
        <strain evidence="3">AWRI1</strain>
        <tissue evidence="3">Single Adult Female</tissue>
    </source>
</reference>
<gene>
    <name evidence="3" type="ORF">V9T40_007719</name>
</gene>
<keyword evidence="4" id="KW-1185">Reference proteome</keyword>
<feature type="region of interest" description="Disordered" evidence="1">
    <location>
        <begin position="24"/>
        <end position="46"/>
    </location>
</feature>
<organism evidence="3 4">
    <name type="scientific">Parthenolecanium corni</name>
    <dbReference type="NCBI Taxonomy" id="536013"/>
    <lineage>
        <taxon>Eukaryota</taxon>
        <taxon>Metazoa</taxon>
        <taxon>Ecdysozoa</taxon>
        <taxon>Arthropoda</taxon>
        <taxon>Hexapoda</taxon>
        <taxon>Insecta</taxon>
        <taxon>Pterygota</taxon>
        <taxon>Neoptera</taxon>
        <taxon>Paraneoptera</taxon>
        <taxon>Hemiptera</taxon>
        <taxon>Sternorrhyncha</taxon>
        <taxon>Coccoidea</taxon>
        <taxon>Coccidae</taxon>
        <taxon>Parthenolecanium</taxon>
    </lineage>
</organism>